<name>A0A830GWR3_9CREN</name>
<sequence length="67" mass="7830">MILINEEAARVLVTGREQDKELAGVGWSIIGSFQTWREAYERARDIADERDYILEWYLEEETPVPSN</sequence>
<organism evidence="1 2">
    <name type="scientific">Thermocladium modestius</name>
    <dbReference type="NCBI Taxonomy" id="62609"/>
    <lineage>
        <taxon>Archaea</taxon>
        <taxon>Thermoproteota</taxon>
        <taxon>Thermoprotei</taxon>
        <taxon>Thermoproteales</taxon>
        <taxon>Thermoproteaceae</taxon>
        <taxon>Thermocladium</taxon>
    </lineage>
</organism>
<proteinExistence type="predicted"/>
<dbReference type="EMBL" id="BMNL01000004">
    <property type="protein sequence ID" value="GGP22438.1"/>
    <property type="molecule type" value="Genomic_DNA"/>
</dbReference>
<evidence type="ECO:0000313" key="2">
    <source>
        <dbReference type="Proteomes" id="UP000610960"/>
    </source>
</evidence>
<accession>A0A830GWR3</accession>
<dbReference type="AlphaFoldDB" id="A0A830GWR3"/>
<gene>
    <name evidence="1" type="ORF">GCM10007981_18500</name>
</gene>
<reference evidence="1" key="1">
    <citation type="journal article" date="2014" name="Int. J. Syst. Evol. Microbiol.">
        <title>Complete genome sequence of Corynebacterium casei LMG S-19264T (=DSM 44701T), isolated from a smear-ripened cheese.</title>
        <authorList>
            <consortium name="US DOE Joint Genome Institute (JGI-PGF)"/>
            <person name="Walter F."/>
            <person name="Albersmeier A."/>
            <person name="Kalinowski J."/>
            <person name="Ruckert C."/>
        </authorList>
    </citation>
    <scope>NUCLEOTIDE SEQUENCE</scope>
    <source>
        <strain evidence="1">JCM 10088</strain>
    </source>
</reference>
<reference evidence="1" key="2">
    <citation type="submission" date="2020-09" db="EMBL/GenBank/DDBJ databases">
        <authorList>
            <person name="Sun Q."/>
            <person name="Ohkuma M."/>
        </authorList>
    </citation>
    <scope>NUCLEOTIDE SEQUENCE</scope>
    <source>
        <strain evidence="1">JCM 10088</strain>
    </source>
</reference>
<evidence type="ECO:0000313" key="1">
    <source>
        <dbReference type="EMBL" id="GGP22438.1"/>
    </source>
</evidence>
<keyword evidence="2" id="KW-1185">Reference proteome</keyword>
<dbReference type="Proteomes" id="UP000610960">
    <property type="component" value="Unassembled WGS sequence"/>
</dbReference>
<protein>
    <submittedName>
        <fullName evidence="1">Uncharacterized protein</fullName>
    </submittedName>
</protein>
<comment type="caution">
    <text evidence="1">The sequence shown here is derived from an EMBL/GenBank/DDBJ whole genome shotgun (WGS) entry which is preliminary data.</text>
</comment>